<comment type="caution">
    <text evidence="2">The sequence shown here is derived from an EMBL/GenBank/DDBJ whole genome shotgun (WGS) entry which is preliminary data.</text>
</comment>
<evidence type="ECO:0000313" key="3">
    <source>
        <dbReference type="Proteomes" id="UP000076154"/>
    </source>
</evidence>
<dbReference type="Proteomes" id="UP000076154">
    <property type="component" value="Unassembled WGS sequence"/>
</dbReference>
<protein>
    <submittedName>
        <fullName evidence="2">Uncharacterized protein</fullName>
    </submittedName>
</protein>
<dbReference type="AlphaFoldDB" id="A0A369K061"/>
<gene>
    <name evidence="2" type="ORF">Hypma_005203</name>
</gene>
<sequence length="129" mass="14274">MSNTRPQQYQTRPAAAHPFRLLCNRCCSQVEKQSALDELETTIERYEAILREANVVDLAFLCASSLFESLDATFFLIVDLGPGITQIDGLCTLRSVDMTTMVFALLRSTKSLTGRGTKSSYTAGEERNG</sequence>
<organism evidence="2 3">
    <name type="scientific">Hypsizygus marmoreus</name>
    <name type="common">White beech mushroom</name>
    <name type="synonym">Agaricus marmoreus</name>
    <dbReference type="NCBI Taxonomy" id="39966"/>
    <lineage>
        <taxon>Eukaryota</taxon>
        <taxon>Fungi</taxon>
        <taxon>Dikarya</taxon>
        <taxon>Basidiomycota</taxon>
        <taxon>Agaricomycotina</taxon>
        <taxon>Agaricomycetes</taxon>
        <taxon>Agaricomycetidae</taxon>
        <taxon>Agaricales</taxon>
        <taxon>Tricholomatineae</taxon>
        <taxon>Lyophyllaceae</taxon>
        <taxon>Hypsizygus</taxon>
    </lineage>
</organism>
<keyword evidence="3" id="KW-1185">Reference proteome</keyword>
<proteinExistence type="predicted"/>
<accession>A0A369K061</accession>
<dbReference type="EMBL" id="LUEZ02000022">
    <property type="protein sequence ID" value="RDB26860.1"/>
    <property type="molecule type" value="Genomic_DNA"/>
</dbReference>
<dbReference type="InParanoid" id="A0A369K061"/>
<evidence type="ECO:0000313" key="2">
    <source>
        <dbReference type="EMBL" id="RDB26860.1"/>
    </source>
</evidence>
<reference evidence="2" key="1">
    <citation type="submission" date="2018-04" db="EMBL/GenBank/DDBJ databases">
        <title>Whole genome sequencing of Hypsizygus marmoreus.</title>
        <authorList>
            <person name="Choi I.-G."/>
            <person name="Min B."/>
            <person name="Kim J.-G."/>
            <person name="Kim S."/>
            <person name="Oh Y.-L."/>
            <person name="Kong W.-S."/>
            <person name="Park H."/>
            <person name="Jeong J."/>
            <person name="Song E.-S."/>
        </authorList>
    </citation>
    <scope>NUCLEOTIDE SEQUENCE [LARGE SCALE GENOMIC DNA]</scope>
    <source>
        <strain evidence="2">51987-8</strain>
    </source>
</reference>
<evidence type="ECO:0000256" key="1">
    <source>
        <dbReference type="SAM" id="Coils"/>
    </source>
</evidence>
<feature type="coiled-coil region" evidence="1">
    <location>
        <begin position="29"/>
        <end position="56"/>
    </location>
</feature>
<keyword evidence="1" id="KW-0175">Coiled coil</keyword>
<name>A0A369K061_HYPMA</name>